<dbReference type="Pfam" id="PF02308">
    <property type="entry name" value="MgtC"/>
    <property type="match status" value="1"/>
</dbReference>
<reference evidence="4" key="1">
    <citation type="submission" date="2022-07" db="EMBL/GenBank/DDBJ databases">
        <title>Complete genome of Vibrio japonicus strain JCM 31412T and phylogenomic assessment of the Nereis clade of the genus Vibrio.</title>
        <authorList>
            <person name="Shlafstein M.D."/>
            <person name="Emsley S.A."/>
            <person name="Ushijima B."/>
            <person name="Videau P."/>
            <person name="Saw J.H."/>
        </authorList>
    </citation>
    <scope>NUCLEOTIDE SEQUENCE</scope>
    <source>
        <strain evidence="4">JCM 31412</strain>
    </source>
</reference>
<feature type="transmembrane region" description="Helical" evidence="1">
    <location>
        <begin position="69"/>
        <end position="88"/>
    </location>
</feature>
<accession>A0ABY5LI49</accession>
<keyword evidence="5" id="KW-1185">Reference proteome</keyword>
<feature type="domain" description="DUF4010" evidence="3">
    <location>
        <begin position="189"/>
        <end position="397"/>
    </location>
</feature>
<keyword evidence="1" id="KW-1133">Transmembrane helix</keyword>
<evidence type="ECO:0000259" key="2">
    <source>
        <dbReference type="Pfam" id="PF02308"/>
    </source>
</evidence>
<name>A0ABY5LI49_9VIBR</name>
<keyword evidence="1" id="KW-0472">Membrane</keyword>
<proteinExistence type="predicted"/>
<feature type="transmembrane region" description="Helical" evidence="1">
    <location>
        <begin position="400"/>
        <end position="423"/>
    </location>
</feature>
<feature type="transmembrane region" description="Helical" evidence="1">
    <location>
        <begin position="342"/>
        <end position="361"/>
    </location>
</feature>
<evidence type="ECO:0000313" key="4">
    <source>
        <dbReference type="EMBL" id="UUM31501.1"/>
    </source>
</evidence>
<dbReference type="InterPro" id="IPR025105">
    <property type="entry name" value="DUF4010"/>
</dbReference>
<protein>
    <submittedName>
        <fullName evidence="4">MgtC/SapB family protein</fullName>
    </submittedName>
</protein>
<evidence type="ECO:0000256" key="1">
    <source>
        <dbReference type="SAM" id="Phobius"/>
    </source>
</evidence>
<feature type="transmembrane region" description="Helical" evidence="1">
    <location>
        <begin position="367"/>
        <end position="388"/>
    </location>
</feature>
<dbReference type="InterPro" id="IPR049177">
    <property type="entry name" value="MgtC_SapB_SrpB_YhiD_N"/>
</dbReference>
<evidence type="ECO:0000259" key="3">
    <source>
        <dbReference type="Pfam" id="PF13194"/>
    </source>
</evidence>
<feature type="transmembrane region" description="Helical" evidence="1">
    <location>
        <begin position="211"/>
        <end position="231"/>
    </location>
</feature>
<dbReference type="Proteomes" id="UP001058602">
    <property type="component" value="Chromosome 1"/>
</dbReference>
<feature type="transmembrane region" description="Helical" evidence="1">
    <location>
        <begin position="184"/>
        <end position="202"/>
    </location>
</feature>
<keyword evidence="1" id="KW-0812">Transmembrane</keyword>
<dbReference type="Pfam" id="PF13194">
    <property type="entry name" value="DUF4010"/>
    <property type="match status" value="1"/>
</dbReference>
<dbReference type="PANTHER" id="PTHR39084:SF1">
    <property type="entry name" value="DUF4010 DOMAIN-CONTAINING PROTEIN"/>
    <property type="match status" value="1"/>
</dbReference>
<dbReference type="EMBL" id="CP102096">
    <property type="protein sequence ID" value="UUM31501.1"/>
    <property type="molecule type" value="Genomic_DNA"/>
</dbReference>
<feature type="transmembrane region" description="Helical" evidence="1">
    <location>
        <begin position="243"/>
        <end position="266"/>
    </location>
</feature>
<feature type="transmembrane region" description="Helical" evidence="1">
    <location>
        <begin position="273"/>
        <end position="293"/>
    </location>
</feature>
<feature type="domain" description="MgtC/SapB/SrpB/YhiD N-terminal" evidence="2">
    <location>
        <begin position="16"/>
        <end position="141"/>
    </location>
</feature>
<gene>
    <name evidence="4" type="ORF">NP165_05055</name>
</gene>
<feature type="transmembrane region" description="Helical" evidence="1">
    <location>
        <begin position="44"/>
        <end position="63"/>
    </location>
</feature>
<dbReference type="PANTHER" id="PTHR39084">
    <property type="entry name" value="MEMBRANE PROTEIN-RELATED"/>
    <property type="match status" value="1"/>
</dbReference>
<organism evidence="4 5">
    <name type="scientific">Vibrio japonicus</name>
    <dbReference type="NCBI Taxonomy" id="1824638"/>
    <lineage>
        <taxon>Bacteria</taxon>
        <taxon>Pseudomonadati</taxon>
        <taxon>Pseudomonadota</taxon>
        <taxon>Gammaproteobacteria</taxon>
        <taxon>Vibrionales</taxon>
        <taxon>Vibrionaceae</taxon>
        <taxon>Vibrio</taxon>
    </lineage>
</organism>
<feature type="transmembrane region" description="Helical" evidence="1">
    <location>
        <begin position="12"/>
        <end position="32"/>
    </location>
</feature>
<sequence>MDISEFVGGDNHIWNLFVSLLLGAIIGTQRGWVLRHSIEGSRVAGIRTFSLVSLLGGLTAILAHIYTPLLIGFALVALIMLAGIAYIIQQRRNTSISITGVVSLLITFVIGCLALSGQAVLAASAAVITALVLDNKRELHDALQKLQEYELDAALRLLLISIVFLPLLPNQSYGPWKALNPYQIWWMVVLIASISFIGYFAIKIGGAKRGVLFTSVFAGLSSSTALTLQFSQLSKEQPNISSLLASGILLSCGTMFPRLVVILAVLNPALVQSLWPVMMAMMATMYLFAWWIWRESDGENIEQTNNQNNPLALRSAVFFGVLLAIIMLLSHALSNWFGDTGTLVLAAVSGITDVDAISLALGRQSTLTLSISTAVLGILMASSVNTLVKMGMVIVIGDKALARKLSPAMLMTVLIGAAVFVLVE</sequence>
<evidence type="ECO:0000313" key="5">
    <source>
        <dbReference type="Proteomes" id="UP001058602"/>
    </source>
</evidence>
<feature type="transmembrane region" description="Helical" evidence="1">
    <location>
        <begin position="313"/>
        <end position="330"/>
    </location>
</feature>
<dbReference type="RefSeq" id="WP_257085225.1">
    <property type="nucleotide sequence ID" value="NZ_CP102096.1"/>
</dbReference>
<feature type="transmembrane region" description="Helical" evidence="1">
    <location>
        <begin position="95"/>
        <end position="111"/>
    </location>
</feature>